<dbReference type="AlphaFoldDB" id="A0A1M7NFF7"/>
<keyword evidence="3" id="KW-1185">Reference proteome</keyword>
<evidence type="ECO:0000256" key="1">
    <source>
        <dbReference type="SAM" id="SignalP"/>
    </source>
</evidence>
<dbReference type="OrthoDB" id="1121673at2"/>
<dbReference type="GO" id="GO:0008237">
    <property type="term" value="F:metallopeptidase activity"/>
    <property type="evidence" value="ECO:0007669"/>
    <property type="project" value="InterPro"/>
</dbReference>
<dbReference type="Proteomes" id="UP000190235">
    <property type="component" value="Chromosome I"/>
</dbReference>
<sequence length="261" mass="28670">MFKYKYRLLLLLITMFSFSCSSDSDENDDDGIAGIDKTANLQGLGDSAPHLLSDAEFTSMNIEIVYVNGFAPNEAALANFKKFLEERTFKPNGINISLRAVSSSGKAPFSIEEIVEIEKETRTLYNEGDEIAVYIYFADGKSEKDEENKFTLGSAFRNTSMVIFGGTIEDFASRPNAPTESDIEAAVLNHEFGHLFGLVDIGTEPQSDHKDDDNEGHCNVPDCLMRASIEFGSGIIDEIEGGRVPQLGMHCIRDLQAAGGR</sequence>
<evidence type="ECO:0008006" key="4">
    <source>
        <dbReference type="Google" id="ProtNLM"/>
    </source>
</evidence>
<name>A0A1M7NFF7_9FLAO</name>
<feature type="signal peptide" evidence="1">
    <location>
        <begin position="1"/>
        <end position="21"/>
    </location>
</feature>
<dbReference type="EMBL" id="LT670848">
    <property type="protein sequence ID" value="SHN02468.1"/>
    <property type="molecule type" value="Genomic_DNA"/>
</dbReference>
<dbReference type="RefSeq" id="WP_079736050.1">
    <property type="nucleotide sequence ID" value="NZ_LT670848.1"/>
</dbReference>
<reference evidence="3" key="1">
    <citation type="submission" date="2016-11" db="EMBL/GenBank/DDBJ databases">
        <authorList>
            <person name="Varghese N."/>
            <person name="Submissions S."/>
        </authorList>
    </citation>
    <scope>NUCLEOTIDE SEQUENCE [LARGE SCALE GENOMIC DNA]</scope>
    <source>
        <strain evidence="3">ACAM 48</strain>
    </source>
</reference>
<dbReference type="SUPFAM" id="SSF55486">
    <property type="entry name" value="Metalloproteases ('zincins'), catalytic domain"/>
    <property type="match status" value="1"/>
</dbReference>
<evidence type="ECO:0000313" key="2">
    <source>
        <dbReference type="EMBL" id="SHN02468.1"/>
    </source>
</evidence>
<keyword evidence="1" id="KW-0732">Signal</keyword>
<accession>A0A1M7NFF7</accession>
<gene>
    <name evidence="2" type="ORF">SAMN05878281_3105</name>
</gene>
<proteinExistence type="predicted"/>
<dbReference type="Gene3D" id="3.40.390.10">
    <property type="entry name" value="Collagenase (Catalytic Domain)"/>
    <property type="match status" value="1"/>
</dbReference>
<dbReference type="STRING" id="143223.SAMN05878281_3105"/>
<evidence type="ECO:0000313" key="3">
    <source>
        <dbReference type="Proteomes" id="UP000190235"/>
    </source>
</evidence>
<dbReference type="InterPro" id="IPR024079">
    <property type="entry name" value="MetalloPept_cat_dom_sf"/>
</dbReference>
<organism evidence="2 3">
    <name type="scientific">Salegentibacter salegens</name>
    <dbReference type="NCBI Taxonomy" id="143223"/>
    <lineage>
        <taxon>Bacteria</taxon>
        <taxon>Pseudomonadati</taxon>
        <taxon>Bacteroidota</taxon>
        <taxon>Flavobacteriia</taxon>
        <taxon>Flavobacteriales</taxon>
        <taxon>Flavobacteriaceae</taxon>
        <taxon>Salegentibacter</taxon>
    </lineage>
</organism>
<dbReference type="PROSITE" id="PS51257">
    <property type="entry name" value="PROKAR_LIPOPROTEIN"/>
    <property type="match status" value="1"/>
</dbReference>
<protein>
    <recommendedName>
        <fullName evidence="4">Membrane metalloprotease</fullName>
    </recommendedName>
</protein>
<feature type="chain" id="PRO_5012862011" description="Membrane metalloprotease" evidence="1">
    <location>
        <begin position="22"/>
        <end position="261"/>
    </location>
</feature>